<dbReference type="Proteomes" id="UP001642484">
    <property type="component" value="Unassembled WGS sequence"/>
</dbReference>
<dbReference type="EMBL" id="CAXAMN010019668">
    <property type="protein sequence ID" value="CAK9054818.1"/>
    <property type="molecule type" value="Genomic_DNA"/>
</dbReference>
<keyword evidence="2" id="KW-1185">Reference proteome</keyword>
<reference evidence="1 2" key="1">
    <citation type="submission" date="2024-02" db="EMBL/GenBank/DDBJ databases">
        <authorList>
            <person name="Chen Y."/>
            <person name="Shah S."/>
            <person name="Dougan E. K."/>
            <person name="Thang M."/>
            <person name="Chan C."/>
        </authorList>
    </citation>
    <scope>NUCLEOTIDE SEQUENCE [LARGE SCALE GENOMIC DNA]</scope>
</reference>
<proteinExistence type="predicted"/>
<comment type="caution">
    <text evidence="1">The sequence shown here is derived from an EMBL/GenBank/DDBJ whole genome shotgun (WGS) entry which is preliminary data.</text>
</comment>
<evidence type="ECO:0000313" key="2">
    <source>
        <dbReference type="Proteomes" id="UP001642484"/>
    </source>
</evidence>
<accession>A0ABP0MUC5</accession>
<protein>
    <submittedName>
        <fullName evidence="1">Uncharacterized protein</fullName>
    </submittedName>
</protein>
<sequence>MDLCERFDAGLSAPVEEDWHKELRMDPQDGHKYKLEELCKKYAATRSRFDAEQYFCSHCWCTDSSKCPETFAFDGLWTYSSGSLKLGDGAICWQSGLVTHINATSDIAFDMELDGEIFQVA</sequence>
<organism evidence="1 2">
    <name type="scientific">Durusdinium trenchii</name>
    <dbReference type="NCBI Taxonomy" id="1381693"/>
    <lineage>
        <taxon>Eukaryota</taxon>
        <taxon>Sar</taxon>
        <taxon>Alveolata</taxon>
        <taxon>Dinophyceae</taxon>
        <taxon>Suessiales</taxon>
        <taxon>Symbiodiniaceae</taxon>
        <taxon>Durusdinium</taxon>
    </lineage>
</organism>
<name>A0ABP0MUC5_9DINO</name>
<evidence type="ECO:0000313" key="1">
    <source>
        <dbReference type="EMBL" id="CAK9054818.1"/>
    </source>
</evidence>
<gene>
    <name evidence="1" type="ORF">CCMP2556_LOCUS27369</name>
</gene>